<dbReference type="CDD" id="cd03885">
    <property type="entry name" value="M20_CPDG2"/>
    <property type="match status" value="1"/>
</dbReference>
<comment type="caution">
    <text evidence="7">The sequence shown here is derived from an EMBL/GenBank/DDBJ whole genome shotgun (WGS) entry which is preliminary data.</text>
</comment>
<proteinExistence type="predicted"/>
<gene>
    <name evidence="7" type="ORF">QY95_00349</name>
</gene>
<dbReference type="AlphaFoldDB" id="A0A0F5IAZ5"/>
<dbReference type="Gene3D" id="3.40.630.10">
    <property type="entry name" value="Zn peptidases"/>
    <property type="match status" value="1"/>
</dbReference>
<feature type="active site" evidence="5">
    <location>
        <position position="81"/>
    </location>
</feature>
<accession>A0A0F5IAZ5</accession>
<sequence length="378" mass="41287">MENFIKNKRDEMIDLLEQLVNTDSNSYDKEGVDKVSSLLQERFEEIGMYVKVHREAETGNHLEIKGTRESEPKILMIAHMDTVFPKGEAERRPFSVIGDKAYGPGVNDEKASHVQILYAMKALKESKSPAINNVHIIFNSDEEIGSTTSKPLIEEAAAGKEYSLVVECGRPNDGVVTERKGVGHFDMSVKGKSAHSGVEPQIGVSAIEELAHKVIRLQQLNDYSQGVSINVGLIDGGTSVNTVPPDAEAEIDVRVKNKDQAMNITKAIHEVADDEFVDGTKTELSGNMGRPPMEKTEESQKLFDVVQETGKELGLDIHEVSTGGGSDAAFTAAKGIPTIDGIGPIGEFSHSETDEFTDLNSLVDRTILLAKLIERLTK</sequence>
<dbReference type="Gene3D" id="3.30.70.360">
    <property type="match status" value="1"/>
</dbReference>
<feature type="active site" description="Proton acceptor" evidence="5">
    <location>
        <position position="142"/>
    </location>
</feature>
<reference evidence="7" key="1">
    <citation type="submission" date="2015-02" db="EMBL/GenBank/DDBJ databases">
        <title>Genome Assembly of Bacillaceae bacterium MTCC 8252.</title>
        <authorList>
            <person name="Verma A."/>
            <person name="Khatri I."/>
            <person name="Mual P."/>
            <person name="Subramanian S."/>
            <person name="Krishnamurthi S."/>
        </authorList>
    </citation>
    <scope>NUCLEOTIDE SEQUENCE [LARGE SCALE GENOMIC DNA]</scope>
    <source>
        <strain evidence="7">MTCC 8252</strain>
    </source>
</reference>
<dbReference type="InterPro" id="IPR002933">
    <property type="entry name" value="Peptidase_M20"/>
</dbReference>
<dbReference type="Proteomes" id="UP000031563">
    <property type="component" value="Unassembled WGS sequence"/>
</dbReference>
<dbReference type="InterPro" id="IPR050072">
    <property type="entry name" value="Peptidase_M20A"/>
</dbReference>
<evidence type="ECO:0000256" key="1">
    <source>
        <dbReference type="ARBA" id="ARBA00001947"/>
    </source>
</evidence>
<evidence type="ECO:0000256" key="4">
    <source>
        <dbReference type="ARBA" id="ARBA00022833"/>
    </source>
</evidence>
<dbReference type="InterPro" id="IPR001261">
    <property type="entry name" value="ArgE/DapE_CS"/>
</dbReference>
<dbReference type="STRING" id="1221996.QY95_00349"/>
<keyword evidence="3" id="KW-0378">Hydrolase</keyword>
<name>A0A0F5IAZ5_BACTR</name>
<organism evidence="7 8">
    <name type="scientific">Bacillus thermotolerans</name>
    <name type="common">Quasibacillus thermotolerans</name>
    <dbReference type="NCBI Taxonomy" id="1221996"/>
    <lineage>
        <taxon>Bacteria</taxon>
        <taxon>Bacillati</taxon>
        <taxon>Bacillota</taxon>
        <taxon>Bacilli</taxon>
        <taxon>Bacillales</taxon>
        <taxon>Bacillaceae</taxon>
        <taxon>Bacillus</taxon>
    </lineage>
</organism>
<dbReference type="PROSITE" id="PS00758">
    <property type="entry name" value="ARGE_DAPE_CPG2_1"/>
    <property type="match status" value="1"/>
</dbReference>
<dbReference type="GO" id="GO:0016787">
    <property type="term" value="F:hydrolase activity"/>
    <property type="evidence" value="ECO:0007669"/>
    <property type="project" value="UniProtKB-KW"/>
</dbReference>
<dbReference type="SUPFAM" id="SSF55031">
    <property type="entry name" value="Bacterial exopeptidase dimerisation domain"/>
    <property type="match status" value="1"/>
</dbReference>
<evidence type="ECO:0000313" key="8">
    <source>
        <dbReference type="Proteomes" id="UP000031563"/>
    </source>
</evidence>
<dbReference type="Pfam" id="PF01546">
    <property type="entry name" value="Peptidase_M20"/>
    <property type="match status" value="1"/>
</dbReference>
<dbReference type="GO" id="GO:0046872">
    <property type="term" value="F:metal ion binding"/>
    <property type="evidence" value="ECO:0007669"/>
    <property type="project" value="UniProtKB-KW"/>
</dbReference>
<dbReference type="SUPFAM" id="SSF53187">
    <property type="entry name" value="Zn-dependent exopeptidases"/>
    <property type="match status" value="1"/>
</dbReference>
<dbReference type="InterPro" id="IPR011650">
    <property type="entry name" value="Peptidase_M20_dimer"/>
</dbReference>
<keyword evidence="8" id="KW-1185">Reference proteome</keyword>
<evidence type="ECO:0000259" key="6">
    <source>
        <dbReference type="Pfam" id="PF07687"/>
    </source>
</evidence>
<dbReference type="OrthoDB" id="9783294at2"/>
<feature type="domain" description="Peptidase M20 dimerisation" evidence="6">
    <location>
        <begin position="177"/>
        <end position="278"/>
    </location>
</feature>
<evidence type="ECO:0000313" key="7">
    <source>
        <dbReference type="EMBL" id="KKB42500.1"/>
    </source>
</evidence>
<evidence type="ECO:0000256" key="2">
    <source>
        <dbReference type="ARBA" id="ARBA00022723"/>
    </source>
</evidence>
<comment type="cofactor">
    <cofactor evidence="1">
        <name>Zn(2+)</name>
        <dbReference type="ChEBI" id="CHEBI:29105"/>
    </cofactor>
</comment>
<dbReference type="Pfam" id="PF07687">
    <property type="entry name" value="M20_dimer"/>
    <property type="match status" value="1"/>
</dbReference>
<dbReference type="InterPro" id="IPR036264">
    <property type="entry name" value="Bact_exopeptidase_dim_dom"/>
</dbReference>
<dbReference type="EMBL" id="JWIR02000012">
    <property type="protein sequence ID" value="KKB42500.1"/>
    <property type="molecule type" value="Genomic_DNA"/>
</dbReference>
<keyword evidence="2" id="KW-0479">Metal-binding</keyword>
<dbReference type="RefSeq" id="WP_040047327.1">
    <property type="nucleotide sequence ID" value="NZ_JWIR02000012.1"/>
</dbReference>
<dbReference type="PANTHER" id="PTHR43808">
    <property type="entry name" value="ACETYLORNITHINE DEACETYLASE"/>
    <property type="match status" value="1"/>
</dbReference>
<dbReference type="PANTHER" id="PTHR43808:SF9">
    <property type="entry name" value="BLL0789 PROTEIN"/>
    <property type="match status" value="1"/>
</dbReference>
<evidence type="ECO:0000256" key="5">
    <source>
        <dbReference type="PIRSR" id="PIRSR037238-1"/>
    </source>
</evidence>
<dbReference type="PIRSF" id="PIRSF037238">
    <property type="entry name" value="Carboxypeptidase_G2"/>
    <property type="match status" value="1"/>
</dbReference>
<evidence type="ECO:0000256" key="3">
    <source>
        <dbReference type="ARBA" id="ARBA00022801"/>
    </source>
</evidence>
<protein>
    <submittedName>
        <fullName evidence="7">Acetylornithine deacetylase/Succinyl-diaminopimelate desuccinylase</fullName>
    </submittedName>
</protein>
<keyword evidence="4" id="KW-0862">Zinc</keyword>
<dbReference type="InterPro" id="IPR017150">
    <property type="entry name" value="Pept_M20_glutamate_carboxypep"/>
</dbReference>